<dbReference type="Pfam" id="PF00126">
    <property type="entry name" value="HTH_1"/>
    <property type="match status" value="1"/>
</dbReference>
<evidence type="ECO:0000313" key="6">
    <source>
        <dbReference type="EMBL" id="RRH89572.1"/>
    </source>
</evidence>
<accession>A0A3P3EUR2</accession>
<comment type="similarity">
    <text evidence="1">Belongs to the LysR transcriptional regulatory family.</text>
</comment>
<organism evidence="6 7">
    <name type="scientific">Mesorhizobium tamadayense</name>
    <dbReference type="NCBI Taxonomy" id="425306"/>
    <lineage>
        <taxon>Bacteria</taxon>
        <taxon>Pseudomonadati</taxon>
        <taxon>Pseudomonadota</taxon>
        <taxon>Alphaproteobacteria</taxon>
        <taxon>Hyphomicrobiales</taxon>
        <taxon>Phyllobacteriaceae</taxon>
        <taxon>Mesorhizobium</taxon>
    </lineage>
</organism>
<keyword evidence="3" id="KW-0238">DNA-binding</keyword>
<dbReference type="Gene3D" id="3.40.190.10">
    <property type="entry name" value="Periplasmic binding protein-like II"/>
    <property type="match status" value="2"/>
</dbReference>
<dbReference type="GO" id="GO:0003677">
    <property type="term" value="F:DNA binding"/>
    <property type="evidence" value="ECO:0007669"/>
    <property type="project" value="UniProtKB-KW"/>
</dbReference>
<dbReference type="SUPFAM" id="SSF46785">
    <property type="entry name" value="Winged helix' DNA-binding domain"/>
    <property type="match status" value="1"/>
</dbReference>
<dbReference type="InterPro" id="IPR036390">
    <property type="entry name" value="WH_DNA-bd_sf"/>
</dbReference>
<dbReference type="PANTHER" id="PTHR30346:SF0">
    <property type="entry name" value="HCA OPERON TRANSCRIPTIONAL ACTIVATOR HCAR"/>
    <property type="match status" value="1"/>
</dbReference>
<dbReference type="PANTHER" id="PTHR30346">
    <property type="entry name" value="TRANSCRIPTIONAL DUAL REGULATOR HCAR-RELATED"/>
    <property type="match status" value="1"/>
</dbReference>
<dbReference type="GO" id="GO:0003700">
    <property type="term" value="F:DNA-binding transcription factor activity"/>
    <property type="evidence" value="ECO:0007669"/>
    <property type="project" value="InterPro"/>
</dbReference>
<protein>
    <submittedName>
        <fullName evidence="6">LysR family transcriptional regulator</fullName>
    </submittedName>
</protein>
<dbReference type="Proteomes" id="UP000273786">
    <property type="component" value="Unassembled WGS sequence"/>
</dbReference>
<keyword evidence="2" id="KW-0805">Transcription regulation</keyword>
<dbReference type="OrthoDB" id="7216893at2"/>
<reference evidence="6 7" key="1">
    <citation type="submission" date="2018-11" db="EMBL/GenBank/DDBJ databases">
        <title>the genome of Mesorhizobium tamadayense DSM 28320.</title>
        <authorList>
            <person name="Gao J."/>
        </authorList>
    </citation>
    <scope>NUCLEOTIDE SEQUENCE [LARGE SCALE GENOMIC DNA]</scope>
    <source>
        <strain evidence="6 7">DSM 28320</strain>
    </source>
</reference>
<dbReference type="InterPro" id="IPR036388">
    <property type="entry name" value="WH-like_DNA-bd_sf"/>
</dbReference>
<name>A0A3P3EUR2_9HYPH</name>
<keyword evidence="7" id="KW-1185">Reference proteome</keyword>
<dbReference type="Gene3D" id="1.10.10.10">
    <property type="entry name" value="Winged helix-like DNA-binding domain superfamily/Winged helix DNA-binding domain"/>
    <property type="match status" value="1"/>
</dbReference>
<keyword evidence="4" id="KW-0804">Transcription</keyword>
<dbReference type="Pfam" id="PF03466">
    <property type="entry name" value="LysR_substrate"/>
    <property type="match status" value="1"/>
</dbReference>
<evidence type="ECO:0000256" key="2">
    <source>
        <dbReference type="ARBA" id="ARBA00023015"/>
    </source>
</evidence>
<comment type="caution">
    <text evidence="6">The sequence shown here is derived from an EMBL/GenBank/DDBJ whole genome shotgun (WGS) entry which is preliminary data.</text>
</comment>
<evidence type="ECO:0000313" key="7">
    <source>
        <dbReference type="Proteomes" id="UP000273786"/>
    </source>
</evidence>
<evidence type="ECO:0000256" key="1">
    <source>
        <dbReference type="ARBA" id="ARBA00009437"/>
    </source>
</evidence>
<evidence type="ECO:0000256" key="3">
    <source>
        <dbReference type="ARBA" id="ARBA00023125"/>
    </source>
</evidence>
<dbReference type="InterPro" id="IPR005119">
    <property type="entry name" value="LysR_subst-bd"/>
</dbReference>
<dbReference type="PROSITE" id="PS50931">
    <property type="entry name" value="HTH_LYSR"/>
    <property type="match status" value="1"/>
</dbReference>
<dbReference type="GO" id="GO:0032993">
    <property type="term" value="C:protein-DNA complex"/>
    <property type="evidence" value="ECO:0007669"/>
    <property type="project" value="TreeGrafter"/>
</dbReference>
<dbReference type="RefSeq" id="WP_125006710.1">
    <property type="nucleotide sequence ID" value="NZ_RQXT01000075.1"/>
</dbReference>
<feature type="domain" description="HTH lysR-type" evidence="5">
    <location>
        <begin position="14"/>
        <end position="71"/>
    </location>
</feature>
<evidence type="ECO:0000259" key="5">
    <source>
        <dbReference type="PROSITE" id="PS50931"/>
    </source>
</evidence>
<dbReference type="EMBL" id="RQXT01000075">
    <property type="protein sequence ID" value="RRH89572.1"/>
    <property type="molecule type" value="Genomic_DNA"/>
</dbReference>
<dbReference type="SUPFAM" id="SSF53850">
    <property type="entry name" value="Periplasmic binding protein-like II"/>
    <property type="match status" value="1"/>
</dbReference>
<evidence type="ECO:0000256" key="4">
    <source>
        <dbReference type="ARBA" id="ARBA00023163"/>
    </source>
</evidence>
<gene>
    <name evidence="6" type="ORF">EH240_33880</name>
</gene>
<dbReference type="CDD" id="cd08414">
    <property type="entry name" value="PBP2_LTTR_aromatics_like"/>
    <property type="match status" value="1"/>
</dbReference>
<sequence length="320" mass="35585">MKSAKPMSHDAYGNGLRLLSYVFAAKEYGSLRQAARELRVRESSVSRNVVKLEQLLQMQLFERDVRGVRLTEAGRAWIDVVRTHYEGLQEAFRDTARGNTDAKTLRIGLCAVAGGGFLKRLFDRFRKSCPDVSLAIEDIPREQCLTAVRRRRFDIVFAPGLGKVMSCRAEMFWQERVFVLVPASHPLAEKRIVTWADLAGMRLLVPVGTSGPLLDFSMLEGMVADGCRPTVKMCQAGQATVIFNVQLGQGVTLAGESFARTVAIDATAWKPLDGHNSLCSIKAFWLETNPKSAVLRLIGLARRMANTIPNPEQSQSARFR</sequence>
<dbReference type="InterPro" id="IPR000847">
    <property type="entry name" value="LysR_HTH_N"/>
</dbReference>
<proteinExistence type="inferred from homology"/>
<dbReference type="AlphaFoldDB" id="A0A3P3EUR2"/>